<name>E2SF67_9ACTN</name>
<dbReference type="HOGENOM" id="CLU_000604_86_7_11"/>
<organism evidence="6 7">
    <name type="scientific">Aeromicrobium marinum DSM 15272</name>
    <dbReference type="NCBI Taxonomy" id="585531"/>
    <lineage>
        <taxon>Bacteria</taxon>
        <taxon>Bacillati</taxon>
        <taxon>Actinomycetota</taxon>
        <taxon>Actinomycetes</taxon>
        <taxon>Propionibacteriales</taxon>
        <taxon>Nocardioidaceae</taxon>
        <taxon>Aeromicrobium</taxon>
    </lineage>
</organism>
<dbReference type="PROSITE" id="PS00211">
    <property type="entry name" value="ABC_TRANSPORTER_1"/>
    <property type="match status" value="2"/>
</dbReference>
<dbReference type="GO" id="GO:0005524">
    <property type="term" value="F:ATP binding"/>
    <property type="evidence" value="ECO:0007669"/>
    <property type="project" value="UniProtKB-KW"/>
</dbReference>
<keyword evidence="4 6" id="KW-0067">ATP-binding</keyword>
<dbReference type="CDD" id="cd03225">
    <property type="entry name" value="ABC_cobalt_CbiO_domain1"/>
    <property type="match status" value="2"/>
</dbReference>
<keyword evidence="2" id="KW-0813">Transport</keyword>
<dbReference type="GO" id="GO:0043190">
    <property type="term" value="C:ATP-binding cassette (ABC) transporter complex"/>
    <property type="evidence" value="ECO:0007669"/>
    <property type="project" value="TreeGrafter"/>
</dbReference>
<evidence type="ECO:0000256" key="3">
    <source>
        <dbReference type="ARBA" id="ARBA00022741"/>
    </source>
</evidence>
<evidence type="ECO:0000256" key="4">
    <source>
        <dbReference type="ARBA" id="ARBA00022840"/>
    </source>
</evidence>
<evidence type="ECO:0000313" key="6">
    <source>
        <dbReference type="EMBL" id="EFQ82152.1"/>
    </source>
</evidence>
<dbReference type="InterPro" id="IPR003593">
    <property type="entry name" value="AAA+_ATPase"/>
</dbReference>
<dbReference type="EMBL" id="ACLF03000011">
    <property type="protein sequence ID" value="EFQ82152.1"/>
    <property type="molecule type" value="Genomic_DNA"/>
</dbReference>
<dbReference type="SMART" id="SM00382">
    <property type="entry name" value="AAA"/>
    <property type="match status" value="2"/>
</dbReference>
<keyword evidence="3" id="KW-0547">Nucleotide-binding</keyword>
<sequence length="479" mass="49638">MSSTRTDPVRISFDGFGWRPLGRRRPVVADLDLTVEPGQRVLLAGPSGAGKSTLLLAVAGALGETIAGDLTGTVHADGRIGLLLQNPGDALVAERIGREIAFGPENLGLGRDETWRRVDEARASVGLTQSRDHPVSALSGGESQRLALAGTLALRPGALLLDEPTSMLDDRTAAEVRQAIDAVVTATGATMVVVEHRIEPWLDLVDRVVVLGGEGQVLADTTPGDAVQRFREGLGRAGVWMPGLPAPAPQPVDADLVAPDSSPDAVVGTGLGVTLVRRSLRDTRSSVALRDVDVRLDPGTLAALVGPSGAGKSTLLAVLAGLLEPTTGRVDGYGRPPTELASRALAARLGWVPQNPEHGLLATSVAEEVRLTAATLGRAVDVEGLLAHLGLEQLAGSHPYRLSGGEQRRLALACGLGHRPGVLLLDEPTVGQDRGTWAAVTGWMTSAARHGAVVAGSTHDDLLVGLADQVVGLQDGARV</sequence>
<dbReference type="InterPro" id="IPR015856">
    <property type="entry name" value="ABC_transpr_CbiO/EcfA_su"/>
</dbReference>
<dbReference type="STRING" id="585531.HMPREF0063_12676"/>
<keyword evidence="7" id="KW-1185">Reference proteome</keyword>
<accession>E2SF67</accession>
<evidence type="ECO:0000313" key="7">
    <source>
        <dbReference type="Proteomes" id="UP000003111"/>
    </source>
</evidence>
<evidence type="ECO:0000256" key="1">
    <source>
        <dbReference type="ARBA" id="ARBA00005417"/>
    </source>
</evidence>
<protein>
    <submittedName>
        <fullName evidence="6">ABC transporter, ATP-binding protein</fullName>
    </submittedName>
</protein>
<dbReference type="AlphaFoldDB" id="E2SF67"/>
<dbReference type="Gene3D" id="3.40.50.300">
    <property type="entry name" value="P-loop containing nucleotide triphosphate hydrolases"/>
    <property type="match status" value="2"/>
</dbReference>
<reference evidence="6" key="1">
    <citation type="submission" date="2010-08" db="EMBL/GenBank/DDBJ databases">
        <authorList>
            <person name="Muzny D."/>
            <person name="Qin X."/>
            <person name="Buhay C."/>
            <person name="Dugan-Rocha S."/>
            <person name="Ding Y."/>
            <person name="Chen G."/>
            <person name="Hawes A."/>
            <person name="Holder M."/>
            <person name="Jhangiani S."/>
            <person name="Johnson A."/>
            <person name="Khan Z."/>
            <person name="Li Z."/>
            <person name="Liu W."/>
            <person name="Liu X."/>
            <person name="Perez L."/>
            <person name="Shen H."/>
            <person name="Wang Q."/>
            <person name="Watt J."/>
            <person name="Xi L."/>
            <person name="Xin Y."/>
            <person name="Zhou J."/>
            <person name="Deng J."/>
            <person name="Jiang H."/>
            <person name="Liu Y."/>
            <person name="Qu J."/>
            <person name="Song X.-Z."/>
            <person name="Zhang L."/>
            <person name="Villasana D."/>
            <person name="Johnson A."/>
            <person name="Liu J."/>
            <person name="Liyanage D."/>
            <person name="Lorensuhewa L."/>
            <person name="Robinson T."/>
            <person name="Song A."/>
            <person name="Song B.-B."/>
            <person name="Dinh H."/>
            <person name="Thornton R."/>
            <person name="Coyle M."/>
            <person name="Francisco L."/>
            <person name="Jackson L."/>
            <person name="Javaid M."/>
            <person name="Korchina V."/>
            <person name="Kovar C."/>
            <person name="Mata R."/>
            <person name="Mathew T."/>
            <person name="Ngo R."/>
            <person name="Nguyen L."/>
            <person name="Nguyen N."/>
            <person name="Okwuonu G."/>
            <person name="Ongeri F."/>
            <person name="Pham C."/>
            <person name="Simmons D."/>
            <person name="Wilczek-Boney K."/>
            <person name="Hale W."/>
            <person name="Jakkamsetti A."/>
            <person name="Pham P."/>
            <person name="Ruth R."/>
            <person name="San Lucas F."/>
            <person name="Warren J."/>
            <person name="Zhang J."/>
            <person name="Zhao Z."/>
            <person name="Zhou C."/>
            <person name="Zhu D."/>
            <person name="Lee S."/>
            <person name="Bess C."/>
            <person name="Blankenburg K."/>
            <person name="Forbes L."/>
            <person name="Fu Q."/>
            <person name="Gubbala S."/>
            <person name="Hirani K."/>
            <person name="Jayaseelan J.C."/>
            <person name="Lara F."/>
            <person name="Munidasa M."/>
            <person name="Palculict T."/>
            <person name="Patil S."/>
            <person name="Pu L.-L."/>
            <person name="Saada N."/>
            <person name="Tang L."/>
            <person name="Weissenberger G."/>
            <person name="Zhu Y."/>
            <person name="Hemphill L."/>
            <person name="Shang Y."/>
            <person name="Youmans B."/>
            <person name="Ayvaz T."/>
            <person name="Ross M."/>
            <person name="Santibanez J."/>
            <person name="Aqrawi P."/>
            <person name="Gross S."/>
            <person name="Joshi V."/>
            <person name="Fowler G."/>
            <person name="Nazareth L."/>
            <person name="Reid J."/>
            <person name="Worley K."/>
            <person name="Petrosino J."/>
            <person name="Highlander S."/>
            <person name="Gibbs R."/>
        </authorList>
    </citation>
    <scope>NUCLEOTIDE SEQUENCE [LARGE SCALE GENOMIC DNA]</scope>
    <source>
        <strain evidence="6">DSM 15272</strain>
    </source>
</reference>
<dbReference type="InterPro" id="IPR027417">
    <property type="entry name" value="P-loop_NTPase"/>
</dbReference>
<dbReference type="RefSeq" id="WP_007079515.1">
    <property type="nucleotide sequence ID" value="NZ_CM001024.1"/>
</dbReference>
<comment type="similarity">
    <text evidence="1">Belongs to the ABC transporter superfamily.</text>
</comment>
<dbReference type="PROSITE" id="PS50893">
    <property type="entry name" value="ABC_TRANSPORTER_2"/>
    <property type="match status" value="2"/>
</dbReference>
<dbReference type="InterPro" id="IPR017871">
    <property type="entry name" value="ABC_transporter-like_CS"/>
</dbReference>
<proteinExistence type="inferred from homology"/>
<dbReference type="PANTHER" id="PTHR43553">
    <property type="entry name" value="HEAVY METAL TRANSPORTER"/>
    <property type="match status" value="1"/>
</dbReference>
<dbReference type="InterPro" id="IPR003439">
    <property type="entry name" value="ABC_transporter-like_ATP-bd"/>
</dbReference>
<dbReference type="SUPFAM" id="SSF52540">
    <property type="entry name" value="P-loop containing nucleoside triphosphate hydrolases"/>
    <property type="match status" value="2"/>
</dbReference>
<dbReference type="Proteomes" id="UP000003111">
    <property type="component" value="Unassembled WGS sequence"/>
</dbReference>
<dbReference type="eggNOG" id="COG1122">
    <property type="taxonomic scope" value="Bacteria"/>
</dbReference>
<comment type="caution">
    <text evidence="6">The sequence shown here is derived from an EMBL/GenBank/DDBJ whole genome shotgun (WGS) entry which is preliminary data.</text>
</comment>
<gene>
    <name evidence="6" type="ORF">HMPREF0063_12676</name>
</gene>
<feature type="domain" description="ABC transporter" evidence="5">
    <location>
        <begin position="271"/>
        <end position="479"/>
    </location>
</feature>
<feature type="domain" description="ABC transporter" evidence="5">
    <location>
        <begin position="11"/>
        <end position="239"/>
    </location>
</feature>
<evidence type="ECO:0000256" key="2">
    <source>
        <dbReference type="ARBA" id="ARBA00022448"/>
    </source>
</evidence>
<dbReference type="GO" id="GO:0042626">
    <property type="term" value="F:ATPase-coupled transmembrane transporter activity"/>
    <property type="evidence" value="ECO:0007669"/>
    <property type="project" value="TreeGrafter"/>
</dbReference>
<dbReference type="InterPro" id="IPR050095">
    <property type="entry name" value="ECF_ABC_transporter_ATP-bd"/>
</dbReference>
<dbReference type="GO" id="GO:0016887">
    <property type="term" value="F:ATP hydrolysis activity"/>
    <property type="evidence" value="ECO:0007669"/>
    <property type="project" value="InterPro"/>
</dbReference>
<evidence type="ECO:0000259" key="5">
    <source>
        <dbReference type="PROSITE" id="PS50893"/>
    </source>
</evidence>
<dbReference type="Pfam" id="PF00005">
    <property type="entry name" value="ABC_tran"/>
    <property type="match status" value="2"/>
</dbReference>
<dbReference type="PANTHER" id="PTHR43553:SF24">
    <property type="entry name" value="ENERGY-COUPLING FACTOR TRANSPORTER ATP-BINDING PROTEIN ECFA1"/>
    <property type="match status" value="1"/>
</dbReference>
<dbReference type="OrthoDB" id="501320at2"/>